<dbReference type="Pfam" id="PF05022">
    <property type="entry name" value="SRP40_C"/>
    <property type="match status" value="1"/>
</dbReference>
<dbReference type="Proteomes" id="UP000678499">
    <property type="component" value="Unassembled WGS sequence"/>
</dbReference>
<name>A0A7R9GD75_9CRUS</name>
<dbReference type="OrthoDB" id="5599646at2759"/>
<sequence length="94" mass="10836">MKRSKCRLCFFSFNICCFFEDTTDRRESSEFTTDGLLLSLLRGATGCWGEKAFHDLKYTKGKSFKHEKTKKKRGSYRGGEISLAVNSIKFDDDD</sequence>
<dbReference type="InterPro" id="IPR007718">
    <property type="entry name" value="Srp40_C"/>
</dbReference>
<evidence type="ECO:0000313" key="2">
    <source>
        <dbReference type="EMBL" id="CAD7276725.1"/>
    </source>
</evidence>
<evidence type="ECO:0000313" key="3">
    <source>
        <dbReference type="Proteomes" id="UP000678499"/>
    </source>
</evidence>
<protein>
    <recommendedName>
        <fullName evidence="1">Srp40 C-terminal domain-containing protein</fullName>
    </recommendedName>
</protein>
<keyword evidence="3" id="KW-1185">Reference proteome</keyword>
<accession>A0A7R9GD75</accession>
<feature type="domain" description="Srp40 C-terminal" evidence="1">
    <location>
        <begin position="43"/>
        <end position="90"/>
    </location>
</feature>
<organism evidence="2">
    <name type="scientific">Notodromas monacha</name>
    <dbReference type="NCBI Taxonomy" id="399045"/>
    <lineage>
        <taxon>Eukaryota</taxon>
        <taxon>Metazoa</taxon>
        <taxon>Ecdysozoa</taxon>
        <taxon>Arthropoda</taxon>
        <taxon>Crustacea</taxon>
        <taxon>Oligostraca</taxon>
        <taxon>Ostracoda</taxon>
        <taxon>Podocopa</taxon>
        <taxon>Podocopida</taxon>
        <taxon>Cypridocopina</taxon>
        <taxon>Cypridoidea</taxon>
        <taxon>Cyprididae</taxon>
        <taxon>Notodromas</taxon>
    </lineage>
</organism>
<dbReference type="InterPro" id="IPR039191">
    <property type="entry name" value="Nopp140-like"/>
</dbReference>
<dbReference type="EMBL" id="CAJPEX010000690">
    <property type="protein sequence ID" value="CAG0916877.1"/>
    <property type="molecule type" value="Genomic_DNA"/>
</dbReference>
<evidence type="ECO:0000259" key="1">
    <source>
        <dbReference type="Pfam" id="PF05022"/>
    </source>
</evidence>
<dbReference type="PANTHER" id="PTHR23216:SF1">
    <property type="entry name" value="NUCLEOLAR AND COILED-BODY PHOSPHOPROTEIN 1"/>
    <property type="match status" value="1"/>
</dbReference>
<dbReference type="GO" id="GO:0005730">
    <property type="term" value="C:nucleolus"/>
    <property type="evidence" value="ECO:0007669"/>
    <property type="project" value="InterPro"/>
</dbReference>
<dbReference type="GO" id="GO:0005654">
    <property type="term" value="C:nucleoplasm"/>
    <property type="evidence" value="ECO:0007669"/>
    <property type="project" value="TreeGrafter"/>
</dbReference>
<gene>
    <name evidence="2" type="ORF">NMOB1V02_LOCUS4476</name>
</gene>
<reference evidence="2" key="1">
    <citation type="submission" date="2020-11" db="EMBL/GenBank/DDBJ databases">
        <authorList>
            <person name="Tran Van P."/>
        </authorList>
    </citation>
    <scope>NUCLEOTIDE SEQUENCE</scope>
</reference>
<dbReference type="EMBL" id="OA882727">
    <property type="protein sequence ID" value="CAD7276725.1"/>
    <property type="molecule type" value="Genomic_DNA"/>
</dbReference>
<dbReference type="PANTHER" id="PTHR23216">
    <property type="entry name" value="NUCLEOLAR AND COILED-BODY PHOSPHOPROTEIN 1"/>
    <property type="match status" value="1"/>
</dbReference>
<dbReference type="AlphaFoldDB" id="A0A7R9GD75"/>
<proteinExistence type="predicted"/>